<dbReference type="GO" id="GO:0016538">
    <property type="term" value="F:cyclin-dependent protein serine/threonine kinase regulator activity"/>
    <property type="evidence" value="ECO:0007669"/>
    <property type="project" value="TreeGrafter"/>
</dbReference>
<dbReference type="InterPro" id="IPR013922">
    <property type="entry name" value="Cyclin_PHO80-like"/>
</dbReference>
<reference evidence="1 2" key="1">
    <citation type="journal article" date="2014" name="PLoS Genet.">
        <title>The Genome of Spironucleus salmonicida Highlights a Fish Pathogen Adapted to Fluctuating Environments.</title>
        <authorList>
            <person name="Xu F."/>
            <person name="Jerlstrom-Hultqvist J."/>
            <person name="Einarsson E."/>
            <person name="Astvaldsson A."/>
            <person name="Svard S.G."/>
            <person name="Andersson J.O."/>
        </authorList>
    </citation>
    <scope>NUCLEOTIDE SEQUENCE</scope>
    <source>
        <strain evidence="2">ATCC 50377</strain>
    </source>
</reference>
<gene>
    <name evidence="1" type="ORF">SS50377_17158</name>
    <name evidence="2" type="ORF">SS50377_28442</name>
</gene>
<dbReference type="EMBL" id="KI546141">
    <property type="protein sequence ID" value="EST43214.1"/>
    <property type="molecule type" value="Genomic_DNA"/>
</dbReference>
<dbReference type="Gene3D" id="1.10.472.10">
    <property type="entry name" value="Cyclin-like"/>
    <property type="match status" value="1"/>
</dbReference>
<proteinExistence type="predicted"/>
<dbReference type="Pfam" id="PF08613">
    <property type="entry name" value="Cyclin"/>
    <property type="match status" value="1"/>
</dbReference>
<protein>
    <submittedName>
        <fullName evidence="1">Cyclin</fullName>
    </submittedName>
</protein>
<sequence length="158" mass="18802">MNPQFFAELIYNQIKLPPNKQELRRIAQSQYSVFLSQTAPSPSLEVVQKFVNRLLTRCHICDEQLLQAYMLITRLNKRIDFSINPYSWQKLVTVSFQLLNKFFNDKYVWVKQICAVSGIQDVELVKLEMLFTELVEFDLYYSEDDYKNDWAAMQKLKI</sequence>
<accession>V6LR28</accession>
<keyword evidence="3" id="KW-1185">Reference proteome</keyword>
<evidence type="ECO:0000313" key="2">
    <source>
        <dbReference type="EMBL" id="KAH0569493.1"/>
    </source>
</evidence>
<dbReference type="EMBL" id="AUWU02000009">
    <property type="protein sequence ID" value="KAH0569493.1"/>
    <property type="molecule type" value="Genomic_DNA"/>
</dbReference>
<name>V6LR28_9EUKA</name>
<organism evidence="1">
    <name type="scientific">Spironucleus salmonicida</name>
    <dbReference type="NCBI Taxonomy" id="348837"/>
    <lineage>
        <taxon>Eukaryota</taxon>
        <taxon>Metamonada</taxon>
        <taxon>Diplomonadida</taxon>
        <taxon>Hexamitidae</taxon>
        <taxon>Hexamitinae</taxon>
        <taxon>Spironucleus</taxon>
    </lineage>
</organism>
<dbReference type="VEuPathDB" id="GiardiaDB:SS50377_28442"/>
<dbReference type="GO" id="GO:0005634">
    <property type="term" value="C:nucleus"/>
    <property type="evidence" value="ECO:0007669"/>
    <property type="project" value="TreeGrafter"/>
</dbReference>
<dbReference type="PANTHER" id="PTHR15615:SF108">
    <property type="entry name" value="PROTEIN CNPPD1"/>
    <property type="match status" value="1"/>
</dbReference>
<dbReference type="GO" id="GO:0000307">
    <property type="term" value="C:cyclin-dependent protein kinase holoenzyme complex"/>
    <property type="evidence" value="ECO:0007669"/>
    <property type="project" value="TreeGrafter"/>
</dbReference>
<evidence type="ECO:0000313" key="3">
    <source>
        <dbReference type="Proteomes" id="UP000018208"/>
    </source>
</evidence>
<dbReference type="PANTHER" id="PTHR15615">
    <property type="match status" value="1"/>
</dbReference>
<dbReference type="AlphaFoldDB" id="V6LR28"/>
<dbReference type="Proteomes" id="UP000018208">
    <property type="component" value="Unassembled WGS sequence"/>
</dbReference>
<evidence type="ECO:0000313" key="1">
    <source>
        <dbReference type="EMBL" id="EST43214.1"/>
    </source>
</evidence>
<dbReference type="OrthoDB" id="244495at2759"/>
<reference evidence="2" key="2">
    <citation type="submission" date="2020-12" db="EMBL/GenBank/DDBJ databases">
        <title>New Spironucleus salmonicida genome in near-complete chromosomes.</title>
        <authorList>
            <person name="Xu F."/>
            <person name="Kurt Z."/>
            <person name="Jimenez-Gonzalez A."/>
            <person name="Astvaldsson A."/>
            <person name="Andersson J.O."/>
            <person name="Svard S.G."/>
        </authorList>
    </citation>
    <scope>NUCLEOTIDE SEQUENCE</scope>
    <source>
        <strain evidence="2">ATCC 50377</strain>
    </source>
</reference>
<dbReference type="GO" id="GO:0019901">
    <property type="term" value="F:protein kinase binding"/>
    <property type="evidence" value="ECO:0007669"/>
    <property type="project" value="InterPro"/>
</dbReference>